<dbReference type="Proteomes" id="UP000887540">
    <property type="component" value="Unplaced"/>
</dbReference>
<evidence type="ECO:0000313" key="3">
    <source>
        <dbReference type="WBParaSite" id="ACRNAN_Path_262.g977.t2"/>
    </source>
</evidence>
<evidence type="ECO:0000256" key="1">
    <source>
        <dbReference type="SAM" id="Phobius"/>
    </source>
</evidence>
<feature type="transmembrane region" description="Helical" evidence="1">
    <location>
        <begin position="33"/>
        <end position="55"/>
    </location>
</feature>
<keyword evidence="1" id="KW-0812">Transmembrane</keyword>
<name>A0A914C4K0_9BILA</name>
<dbReference type="WBParaSite" id="ACRNAN_Path_262.g977.t2">
    <property type="protein sequence ID" value="ACRNAN_Path_262.g977.t2"/>
    <property type="gene ID" value="ACRNAN_Path_262.g977"/>
</dbReference>
<keyword evidence="1" id="KW-1133">Transmembrane helix</keyword>
<reference evidence="3" key="1">
    <citation type="submission" date="2022-11" db="UniProtKB">
        <authorList>
            <consortium name="WormBaseParasite"/>
        </authorList>
    </citation>
    <scope>IDENTIFICATION</scope>
</reference>
<organism evidence="2 3">
    <name type="scientific">Acrobeloides nanus</name>
    <dbReference type="NCBI Taxonomy" id="290746"/>
    <lineage>
        <taxon>Eukaryota</taxon>
        <taxon>Metazoa</taxon>
        <taxon>Ecdysozoa</taxon>
        <taxon>Nematoda</taxon>
        <taxon>Chromadorea</taxon>
        <taxon>Rhabditida</taxon>
        <taxon>Tylenchina</taxon>
        <taxon>Cephalobomorpha</taxon>
        <taxon>Cephaloboidea</taxon>
        <taxon>Cephalobidae</taxon>
        <taxon>Acrobeloides</taxon>
    </lineage>
</organism>
<dbReference type="AlphaFoldDB" id="A0A914C4K0"/>
<protein>
    <submittedName>
        <fullName evidence="3">Uncharacterized protein</fullName>
    </submittedName>
</protein>
<proteinExistence type="predicted"/>
<accession>A0A914C4K0</accession>
<keyword evidence="1" id="KW-0472">Membrane</keyword>
<sequence length="237" mass="27188">MGSVPPAWPVIEDRLLLLLQCFLSDCAVVYSKVLGVFVVVGIQCLVAFEYADLLIRNRRASDKDKDAAACRELREEYRNECSRRPDLKQSNEFCVAFENVCFQIHESDPDQPVGISRQIESTERPVVASTRRDYSQFCQEYKQRFLYVCPDPFRFGQRAAVFCPVYSERCNVPIPEKPVTPTDRPIVIGIQQSTQRICAQYRNFAVGYCNNPFALVQPNVAKGCEKYRRFCTSRQQG</sequence>
<keyword evidence="2" id="KW-1185">Reference proteome</keyword>
<evidence type="ECO:0000313" key="2">
    <source>
        <dbReference type="Proteomes" id="UP000887540"/>
    </source>
</evidence>